<feature type="domain" description="PAS" evidence="5">
    <location>
        <begin position="219"/>
        <end position="239"/>
    </location>
</feature>
<dbReference type="GO" id="GO:0005634">
    <property type="term" value="C:nucleus"/>
    <property type="evidence" value="ECO:0007669"/>
    <property type="project" value="TreeGrafter"/>
</dbReference>
<name>A0A261Y0X7_9FUNG</name>
<feature type="region of interest" description="Disordered" evidence="4">
    <location>
        <begin position="1"/>
        <end position="30"/>
    </location>
</feature>
<dbReference type="EMBL" id="MVBO01000046">
    <property type="protein sequence ID" value="OZJ04279.1"/>
    <property type="molecule type" value="Genomic_DNA"/>
</dbReference>
<keyword evidence="7" id="KW-1185">Reference proteome</keyword>
<dbReference type="OrthoDB" id="447251at2759"/>
<reference evidence="6 7" key="1">
    <citation type="journal article" date="2017" name="Mycologia">
        <title>Bifiguratus adelaidae, gen. et sp. nov., a new member of Mucoromycotina in endophytic and soil-dwelling habitats.</title>
        <authorList>
            <person name="Torres-Cruz T.J."/>
            <person name="Billingsley Tobias T.L."/>
            <person name="Almatruk M."/>
            <person name="Hesse C."/>
            <person name="Kuske C.R."/>
            <person name="Desiro A."/>
            <person name="Benucci G.M."/>
            <person name="Bonito G."/>
            <person name="Stajich J.E."/>
            <person name="Dunlap C."/>
            <person name="Arnold A.E."/>
            <person name="Porras-Alfaro A."/>
        </authorList>
    </citation>
    <scope>NUCLEOTIDE SEQUENCE [LARGE SCALE GENOMIC DNA]</scope>
    <source>
        <strain evidence="6 7">AZ0501</strain>
    </source>
</reference>
<dbReference type="PANTHER" id="PTHR47429">
    <property type="entry name" value="PROTEIN TWIN LOV 1"/>
    <property type="match status" value="1"/>
</dbReference>
<feature type="compositionally biased region" description="Polar residues" evidence="4">
    <location>
        <begin position="10"/>
        <end position="20"/>
    </location>
</feature>
<keyword evidence="2" id="KW-0288">FMN</keyword>
<evidence type="ECO:0000256" key="4">
    <source>
        <dbReference type="SAM" id="MobiDB-lite"/>
    </source>
</evidence>
<evidence type="ECO:0000256" key="3">
    <source>
        <dbReference type="ARBA" id="ARBA00022991"/>
    </source>
</evidence>
<sequence>MKLHSEIPQDTHSGQVAASNDDSHQHSMTEHTLARTPNNFVNTHPFCDPILVLSPFDASQQSMQQPFNFPSTSAGFGRESYLPETFALRDAQPLEGNRNRRQDGGFSDTALLEEAKDAWTHKRLAVSSSAQFPAPEPAFRNTFSTTNTSDPKPSPAAFGNIPSIGQTTNMTGLYSASGFDVTGLLARLVTRPNPQINVGPIDFSCSFVVSDARKFDFPIIYVSPTFETLTGYQAQEIIGTHCRFLQSPDVNVAVGSRRKYTDNAAVYHM</sequence>
<evidence type="ECO:0000256" key="2">
    <source>
        <dbReference type="ARBA" id="ARBA00022643"/>
    </source>
</evidence>
<dbReference type="Pfam" id="PF13426">
    <property type="entry name" value="PAS_9"/>
    <property type="match status" value="1"/>
</dbReference>
<comment type="caution">
    <text evidence="6">The sequence shown here is derived from an EMBL/GenBank/DDBJ whole genome shotgun (WGS) entry which is preliminary data.</text>
</comment>
<dbReference type="AlphaFoldDB" id="A0A261Y0X7"/>
<evidence type="ECO:0000313" key="6">
    <source>
        <dbReference type="EMBL" id="OZJ04279.1"/>
    </source>
</evidence>
<evidence type="ECO:0000259" key="5">
    <source>
        <dbReference type="PROSITE" id="PS50112"/>
    </source>
</evidence>
<dbReference type="SUPFAM" id="SSF55785">
    <property type="entry name" value="PYP-like sensor domain (PAS domain)"/>
    <property type="match status" value="1"/>
</dbReference>
<proteinExistence type="predicted"/>
<dbReference type="InterPro" id="IPR000014">
    <property type="entry name" value="PAS"/>
</dbReference>
<keyword evidence="1" id="KW-0285">Flavoprotein</keyword>
<dbReference type="PROSITE" id="PS50112">
    <property type="entry name" value="PAS"/>
    <property type="match status" value="1"/>
</dbReference>
<gene>
    <name evidence="6" type="ORF">BZG36_02581</name>
</gene>
<accession>A0A261Y0X7</accession>
<organism evidence="6 7">
    <name type="scientific">Bifiguratus adelaidae</name>
    <dbReference type="NCBI Taxonomy" id="1938954"/>
    <lineage>
        <taxon>Eukaryota</taxon>
        <taxon>Fungi</taxon>
        <taxon>Fungi incertae sedis</taxon>
        <taxon>Mucoromycota</taxon>
        <taxon>Mucoromycotina</taxon>
        <taxon>Endogonomycetes</taxon>
        <taxon>Endogonales</taxon>
        <taxon>Endogonales incertae sedis</taxon>
        <taxon>Bifiguratus</taxon>
    </lineage>
</organism>
<protein>
    <recommendedName>
        <fullName evidence="5">PAS domain-containing protein</fullName>
    </recommendedName>
</protein>
<dbReference type="Gene3D" id="3.30.450.20">
    <property type="entry name" value="PAS domain"/>
    <property type="match status" value="1"/>
</dbReference>
<evidence type="ECO:0000313" key="7">
    <source>
        <dbReference type="Proteomes" id="UP000242875"/>
    </source>
</evidence>
<dbReference type="CDD" id="cd00130">
    <property type="entry name" value="PAS"/>
    <property type="match status" value="1"/>
</dbReference>
<feature type="compositionally biased region" description="Basic and acidic residues" evidence="4">
    <location>
        <begin position="21"/>
        <end position="30"/>
    </location>
</feature>
<evidence type="ECO:0000256" key="1">
    <source>
        <dbReference type="ARBA" id="ARBA00022630"/>
    </source>
</evidence>
<keyword evidence="3" id="KW-0157">Chromophore</keyword>
<dbReference type="Proteomes" id="UP000242875">
    <property type="component" value="Unassembled WGS sequence"/>
</dbReference>
<dbReference type="PANTHER" id="PTHR47429:SF7">
    <property type="entry name" value="GATA-FACTOR"/>
    <property type="match status" value="1"/>
</dbReference>
<dbReference type="InterPro" id="IPR035965">
    <property type="entry name" value="PAS-like_dom_sf"/>
</dbReference>